<keyword evidence="8 11" id="KW-0443">Lipid metabolism</keyword>
<comment type="pathway">
    <text evidence="2">Lipid metabolism.</text>
</comment>
<evidence type="ECO:0000313" key="15">
    <source>
        <dbReference type="Proteomes" id="UP000193781"/>
    </source>
</evidence>
<sequence length="452" mass="48757">MELMAPLDSLFLSAETREHPLHVGALQLFTPPADAGPSFVRDTHAAMLQCDNVAPIFRKRPMAFHGALTNVGWSSGDDVDLGYHVRRSALPGPGRVRELLELTSRLHGNLLDRHRPLWETHVIEGLNDGRFAVYTKMHHALVDGISGLTLLQRSLTTDPGDTNFRAPWSPAPTVEVPGRHRRTWLQNMTGLLGSVAGSAPSMLRLARAALWEQQMTLPLRAPRTMLNVPIGGARRCAAQSWPLDRIKGVKSAAGMSVNDVVLAMCSGALRAYLDEYDALPDTPLVAMVPVSLRNDGDSVGGNMVGAVLCNLATHLDDPAQRLREIHASMRASKKVMSQLPRAQAMALSMLLLSPAVVNSLPGLAKAAPPPFNVCISNVPGAREPLYCNGARLDGSYPMSIALNGQALNITLTSSADSLDFGLVGCRRSVPHLQRVLGHLETSLKDLERAVGL</sequence>
<dbReference type="InterPro" id="IPR023213">
    <property type="entry name" value="CAT-like_dom_sf"/>
</dbReference>
<dbReference type="GO" id="GO:0001666">
    <property type="term" value="P:response to hypoxia"/>
    <property type="evidence" value="ECO:0007669"/>
    <property type="project" value="TreeGrafter"/>
</dbReference>
<dbReference type="Pfam" id="PF06974">
    <property type="entry name" value="WS_DGAT_C"/>
    <property type="match status" value="1"/>
</dbReference>
<dbReference type="SUPFAM" id="SSF52777">
    <property type="entry name" value="CoA-dependent acyltransferases"/>
    <property type="match status" value="1"/>
</dbReference>
<dbReference type="EC" id="2.3.1.20" evidence="4 11"/>
<dbReference type="GO" id="GO:0071731">
    <property type="term" value="P:response to nitric oxide"/>
    <property type="evidence" value="ECO:0007669"/>
    <property type="project" value="TreeGrafter"/>
</dbReference>
<keyword evidence="5 11" id="KW-0444">Lipid biosynthesis</keyword>
<protein>
    <recommendedName>
        <fullName evidence="4 11">Diacylglycerol O-acyltransferase</fullName>
        <ecNumber evidence="4 11">2.3.1.20</ecNumber>
    </recommendedName>
</protein>
<evidence type="ECO:0000256" key="7">
    <source>
        <dbReference type="ARBA" id="ARBA00022798"/>
    </source>
</evidence>
<keyword evidence="6 11" id="KW-0808">Transferase</keyword>
<dbReference type="Gene3D" id="3.30.559.30">
    <property type="entry name" value="Nonribosomal peptide synthetase, condensation domain"/>
    <property type="match status" value="1"/>
</dbReference>
<dbReference type="STRING" id="244292.ABW17_13535"/>
<dbReference type="GO" id="GO:0005886">
    <property type="term" value="C:plasma membrane"/>
    <property type="evidence" value="ECO:0007669"/>
    <property type="project" value="TreeGrafter"/>
</dbReference>
<dbReference type="Pfam" id="PF03007">
    <property type="entry name" value="WS_DGAT_cat"/>
    <property type="match status" value="1"/>
</dbReference>
<evidence type="ECO:0000256" key="10">
    <source>
        <dbReference type="ARBA" id="ARBA00048109"/>
    </source>
</evidence>
<keyword evidence="15" id="KW-1185">Reference proteome</keyword>
<dbReference type="AlphaFoldDB" id="A0A1X1ZQD5"/>
<evidence type="ECO:0000256" key="5">
    <source>
        <dbReference type="ARBA" id="ARBA00022516"/>
    </source>
</evidence>
<proteinExistence type="inferred from homology"/>
<evidence type="ECO:0000259" key="13">
    <source>
        <dbReference type="Pfam" id="PF06974"/>
    </source>
</evidence>
<dbReference type="GO" id="GO:0006071">
    <property type="term" value="P:glycerol metabolic process"/>
    <property type="evidence" value="ECO:0007669"/>
    <property type="project" value="UniProtKB-KW"/>
</dbReference>
<evidence type="ECO:0000256" key="1">
    <source>
        <dbReference type="ARBA" id="ARBA00004771"/>
    </source>
</evidence>
<comment type="catalytic activity">
    <reaction evidence="10 11">
        <text>an acyl-CoA + a 1,2-diacyl-sn-glycerol = a triacyl-sn-glycerol + CoA</text>
        <dbReference type="Rhea" id="RHEA:10868"/>
        <dbReference type="ChEBI" id="CHEBI:17815"/>
        <dbReference type="ChEBI" id="CHEBI:57287"/>
        <dbReference type="ChEBI" id="CHEBI:58342"/>
        <dbReference type="ChEBI" id="CHEBI:64615"/>
        <dbReference type="EC" id="2.3.1.20"/>
    </reaction>
</comment>
<organism evidence="14 15">
    <name type="scientific">Mycobacterium nebraskense</name>
    <dbReference type="NCBI Taxonomy" id="244292"/>
    <lineage>
        <taxon>Bacteria</taxon>
        <taxon>Bacillati</taxon>
        <taxon>Actinomycetota</taxon>
        <taxon>Actinomycetes</taxon>
        <taxon>Mycobacteriales</taxon>
        <taxon>Mycobacteriaceae</taxon>
        <taxon>Mycobacterium</taxon>
    </lineage>
</organism>
<evidence type="ECO:0000256" key="11">
    <source>
        <dbReference type="RuleBase" id="RU361241"/>
    </source>
</evidence>
<comment type="caution">
    <text evidence="14">The sequence shown here is derived from an EMBL/GenBank/DDBJ whole genome shotgun (WGS) entry which is preliminary data.</text>
</comment>
<feature type="domain" description="O-acyltransferase WSD1 C-terminal" evidence="13">
    <location>
        <begin position="301"/>
        <end position="446"/>
    </location>
</feature>
<dbReference type="InterPro" id="IPR009721">
    <property type="entry name" value="O-acyltransferase_WSD1_C"/>
</dbReference>
<dbReference type="InterPro" id="IPR004255">
    <property type="entry name" value="O-acyltransferase_WSD1_N"/>
</dbReference>
<evidence type="ECO:0000256" key="4">
    <source>
        <dbReference type="ARBA" id="ARBA00013244"/>
    </source>
</evidence>
<feature type="domain" description="O-acyltransferase WSD1-like N-terminal" evidence="12">
    <location>
        <begin position="4"/>
        <end position="261"/>
    </location>
</feature>
<dbReference type="Proteomes" id="UP000193781">
    <property type="component" value="Unassembled WGS sequence"/>
</dbReference>
<evidence type="ECO:0000256" key="3">
    <source>
        <dbReference type="ARBA" id="ARBA00009587"/>
    </source>
</evidence>
<dbReference type="NCBIfam" id="TIGR02946">
    <property type="entry name" value="acyl_WS_DGAT"/>
    <property type="match status" value="1"/>
</dbReference>
<dbReference type="PANTHER" id="PTHR31650:SF1">
    <property type="entry name" value="WAX ESTER SYNTHASE_DIACYLGLYCEROL ACYLTRANSFERASE 4-RELATED"/>
    <property type="match status" value="1"/>
</dbReference>
<evidence type="ECO:0000256" key="6">
    <source>
        <dbReference type="ARBA" id="ARBA00022679"/>
    </source>
</evidence>
<evidence type="ECO:0000313" key="14">
    <source>
        <dbReference type="EMBL" id="ORW25553.1"/>
    </source>
</evidence>
<comment type="pathway">
    <text evidence="1 11">Glycerolipid metabolism; triacylglycerol biosynthesis.</text>
</comment>
<evidence type="ECO:0000259" key="12">
    <source>
        <dbReference type="Pfam" id="PF03007"/>
    </source>
</evidence>
<keyword evidence="7 11" id="KW-0319">Glycerol metabolism</keyword>
<dbReference type="GO" id="GO:0004144">
    <property type="term" value="F:diacylglycerol O-acyltransferase activity"/>
    <property type="evidence" value="ECO:0007669"/>
    <property type="project" value="UniProtKB-EC"/>
</dbReference>
<evidence type="ECO:0000256" key="8">
    <source>
        <dbReference type="ARBA" id="ARBA00023098"/>
    </source>
</evidence>
<evidence type="ECO:0000256" key="9">
    <source>
        <dbReference type="ARBA" id="ARBA00023315"/>
    </source>
</evidence>
<reference evidence="14 15" key="1">
    <citation type="submission" date="2016-01" db="EMBL/GenBank/DDBJ databases">
        <title>The new phylogeny of the genus Mycobacterium.</title>
        <authorList>
            <person name="Tarcisio F."/>
            <person name="Conor M."/>
            <person name="Antonella G."/>
            <person name="Elisabetta G."/>
            <person name="Giulia F.S."/>
            <person name="Sara T."/>
            <person name="Anna F."/>
            <person name="Clotilde B."/>
            <person name="Roberto B."/>
            <person name="Veronica D.S."/>
            <person name="Fabio R."/>
            <person name="Monica P."/>
            <person name="Olivier J."/>
            <person name="Enrico T."/>
            <person name="Nicola S."/>
        </authorList>
    </citation>
    <scope>NUCLEOTIDE SEQUENCE [LARGE SCALE GENOMIC DNA]</scope>
    <source>
        <strain evidence="14 15">DSM 44803</strain>
    </source>
</reference>
<gene>
    <name evidence="14" type="ORF">AWC17_01900</name>
</gene>
<dbReference type="Gene3D" id="3.30.559.10">
    <property type="entry name" value="Chloramphenicol acetyltransferase-like domain"/>
    <property type="match status" value="1"/>
</dbReference>
<dbReference type="InterPro" id="IPR045034">
    <property type="entry name" value="O-acyltransferase_WSD1-like"/>
</dbReference>
<keyword evidence="9 11" id="KW-0012">Acyltransferase</keyword>
<evidence type="ECO:0000256" key="2">
    <source>
        <dbReference type="ARBA" id="ARBA00005189"/>
    </source>
</evidence>
<dbReference type="PANTHER" id="PTHR31650">
    <property type="entry name" value="O-ACYLTRANSFERASE (WSD1-LIKE) FAMILY PROTEIN"/>
    <property type="match status" value="1"/>
</dbReference>
<dbReference type="UniPathway" id="UPA00282"/>
<dbReference type="GO" id="GO:0051701">
    <property type="term" value="P:biological process involved in interaction with host"/>
    <property type="evidence" value="ECO:0007669"/>
    <property type="project" value="TreeGrafter"/>
</dbReference>
<comment type="similarity">
    <text evidence="3 11">Belongs to the long-chain O-acyltransferase family.</text>
</comment>
<name>A0A1X1ZQD5_9MYCO</name>
<dbReference type="InterPro" id="IPR014292">
    <property type="entry name" value="Acyl_transf_WS/DGAT"/>
</dbReference>
<dbReference type="EMBL" id="LQPH01000104">
    <property type="protein sequence ID" value="ORW25553.1"/>
    <property type="molecule type" value="Genomic_DNA"/>
</dbReference>
<dbReference type="GO" id="GO:0019432">
    <property type="term" value="P:triglyceride biosynthetic process"/>
    <property type="evidence" value="ECO:0007669"/>
    <property type="project" value="UniProtKB-UniPathway"/>
</dbReference>
<accession>A0A1X1ZQD5</accession>